<evidence type="ECO:0000259" key="6">
    <source>
        <dbReference type="Pfam" id="PF06803"/>
    </source>
</evidence>
<sequence length="143" mass="16460">MIPFKEKSVNFYEKAKQLYLEKAKVIAGEDSKLKELLEKASSRVKSLRDNRKLNKAIEPIKIFKRMISAHRSGSYKLSSKTLGLLVLGILYFVIPMDIIPDFMPFLGFTDDISVLIAIFNLLKNEVEDFLSWEKSQIKTSENK</sequence>
<comment type="subcellular location">
    <subcellularLocation>
        <location evidence="1">Endomembrane system</location>
        <topology evidence="1">Multi-pass membrane protein</topology>
    </subcellularLocation>
</comment>
<evidence type="ECO:0000256" key="3">
    <source>
        <dbReference type="ARBA" id="ARBA00022989"/>
    </source>
</evidence>
<dbReference type="eggNOG" id="COG3339">
    <property type="taxonomic scope" value="Bacteria"/>
</dbReference>
<keyword evidence="4 5" id="KW-0472">Membrane</keyword>
<dbReference type="Proteomes" id="UP000006050">
    <property type="component" value="Chromosome"/>
</dbReference>
<organism evidence="7 8">
    <name type="scientific">Belliella baltica (strain DSM 15883 / CIP 108006 / LMG 21964 / BA134)</name>
    <dbReference type="NCBI Taxonomy" id="866536"/>
    <lineage>
        <taxon>Bacteria</taxon>
        <taxon>Pseudomonadati</taxon>
        <taxon>Bacteroidota</taxon>
        <taxon>Cytophagia</taxon>
        <taxon>Cytophagales</taxon>
        <taxon>Cyclobacteriaceae</taxon>
        <taxon>Belliella</taxon>
    </lineage>
</organism>
<dbReference type="InterPro" id="IPR010652">
    <property type="entry name" value="DUF1232"/>
</dbReference>
<protein>
    <recommendedName>
        <fullName evidence="6">DUF1232 domain-containing protein</fullName>
    </recommendedName>
</protein>
<keyword evidence="3 5" id="KW-1133">Transmembrane helix</keyword>
<dbReference type="HOGENOM" id="CLU_110199_0_1_10"/>
<dbReference type="GO" id="GO:0012505">
    <property type="term" value="C:endomembrane system"/>
    <property type="evidence" value="ECO:0007669"/>
    <property type="project" value="UniProtKB-SubCell"/>
</dbReference>
<feature type="transmembrane region" description="Helical" evidence="5">
    <location>
        <begin position="81"/>
        <end position="99"/>
    </location>
</feature>
<dbReference type="Pfam" id="PF06803">
    <property type="entry name" value="DUF1232"/>
    <property type="match status" value="1"/>
</dbReference>
<dbReference type="AlphaFoldDB" id="I3Z972"/>
<reference evidence="8" key="1">
    <citation type="submission" date="2012-06" db="EMBL/GenBank/DDBJ databases">
        <title>The complete genome of Belliella baltica DSM 15883.</title>
        <authorList>
            <person name="Lucas S."/>
            <person name="Copeland A."/>
            <person name="Lapidus A."/>
            <person name="Goodwin L."/>
            <person name="Pitluck S."/>
            <person name="Peters L."/>
            <person name="Mikhailova N."/>
            <person name="Davenport K."/>
            <person name="Kyrpides N."/>
            <person name="Mavromatis K."/>
            <person name="Pagani I."/>
            <person name="Ivanova N."/>
            <person name="Ovchinnikova G."/>
            <person name="Zeytun A."/>
            <person name="Detter J.C."/>
            <person name="Han C."/>
            <person name="Land M."/>
            <person name="Hauser L."/>
            <person name="Markowitz V."/>
            <person name="Cheng J.-F."/>
            <person name="Hugenholtz P."/>
            <person name="Woyke T."/>
            <person name="Wu D."/>
            <person name="Tindall B."/>
            <person name="Pomrenke H."/>
            <person name="Brambilla E."/>
            <person name="Klenk H.-P."/>
            <person name="Eisen J.A."/>
        </authorList>
    </citation>
    <scope>NUCLEOTIDE SEQUENCE [LARGE SCALE GENOMIC DNA]</scope>
    <source>
        <strain evidence="8">DSM 15883 / CIP 108006 / LMG 21964 / BA134</strain>
    </source>
</reference>
<proteinExistence type="predicted"/>
<evidence type="ECO:0000256" key="5">
    <source>
        <dbReference type="SAM" id="Phobius"/>
    </source>
</evidence>
<dbReference type="EMBL" id="CP003281">
    <property type="protein sequence ID" value="AFL85790.1"/>
    <property type="molecule type" value="Genomic_DNA"/>
</dbReference>
<dbReference type="KEGG" id="bbd:Belba_3280"/>
<keyword evidence="2 5" id="KW-0812">Transmembrane</keyword>
<evidence type="ECO:0000256" key="1">
    <source>
        <dbReference type="ARBA" id="ARBA00004127"/>
    </source>
</evidence>
<dbReference type="OrthoDB" id="9800034at2"/>
<evidence type="ECO:0000313" key="8">
    <source>
        <dbReference type="Proteomes" id="UP000006050"/>
    </source>
</evidence>
<name>I3Z972_BELBD</name>
<evidence type="ECO:0000256" key="4">
    <source>
        <dbReference type="ARBA" id="ARBA00023136"/>
    </source>
</evidence>
<dbReference type="STRING" id="866536.Belba_3280"/>
<dbReference type="RefSeq" id="WP_014773728.1">
    <property type="nucleotide sequence ID" value="NC_018010.1"/>
</dbReference>
<evidence type="ECO:0000256" key="2">
    <source>
        <dbReference type="ARBA" id="ARBA00022692"/>
    </source>
</evidence>
<feature type="domain" description="DUF1232" evidence="6">
    <location>
        <begin position="82"/>
        <end position="116"/>
    </location>
</feature>
<evidence type="ECO:0000313" key="7">
    <source>
        <dbReference type="EMBL" id="AFL85790.1"/>
    </source>
</evidence>
<keyword evidence="8" id="KW-1185">Reference proteome</keyword>
<gene>
    <name evidence="7" type="ordered locus">Belba_3280</name>
</gene>
<accession>I3Z972</accession>